<feature type="non-terminal residue" evidence="1">
    <location>
        <position position="57"/>
    </location>
</feature>
<reference evidence="1 2" key="1">
    <citation type="journal article" date="2019" name="Genome Biol. Evol.">
        <title>Insights into the evolution of the New World diploid cottons (Gossypium, subgenus Houzingenia) based on genome sequencing.</title>
        <authorList>
            <person name="Grover C.E."/>
            <person name="Arick M.A. 2nd"/>
            <person name="Thrash A."/>
            <person name="Conover J.L."/>
            <person name="Sanders W.S."/>
            <person name="Peterson D.G."/>
            <person name="Frelichowski J.E."/>
            <person name="Scheffler J.A."/>
            <person name="Scheffler B.E."/>
            <person name="Wendel J.F."/>
        </authorList>
    </citation>
    <scope>NUCLEOTIDE SEQUENCE [LARGE SCALE GENOMIC DNA]</scope>
    <source>
        <strain evidence="1">185</strain>
        <tissue evidence="1">Leaf</tissue>
    </source>
</reference>
<proteinExistence type="predicted"/>
<gene>
    <name evidence="1" type="ORF">Goari_026766</name>
</gene>
<organism evidence="1 2">
    <name type="scientific">Gossypium aridum</name>
    <name type="common">American cotton</name>
    <name type="synonym">Erioxylum aridum</name>
    <dbReference type="NCBI Taxonomy" id="34290"/>
    <lineage>
        <taxon>Eukaryota</taxon>
        <taxon>Viridiplantae</taxon>
        <taxon>Streptophyta</taxon>
        <taxon>Embryophyta</taxon>
        <taxon>Tracheophyta</taxon>
        <taxon>Spermatophyta</taxon>
        <taxon>Magnoliopsida</taxon>
        <taxon>eudicotyledons</taxon>
        <taxon>Gunneridae</taxon>
        <taxon>Pentapetalae</taxon>
        <taxon>rosids</taxon>
        <taxon>malvids</taxon>
        <taxon>Malvales</taxon>
        <taxon>Malvaceae</taxon>
        <taxon>Malvoideae</taxon>
        <taxon>Gossypium</taxon>
    </lineage>
</organism>
<dbReference type="EMBL" id="JABFAA010354394">
    <property type="protein sequence ID" value="MBA0702897.1"/>
    <property type="molecule type" value="Genomic_DNA"/>
</dbReference>
<name>A0A7J8YTM5_GOSAI</name>
<evidence type="ECO:0000313" key="1">
    <source>
        <dbReference type="EMBL" id="MBA0702897.1"/>
    </source>
</evidence>
<comment type="caution">
    <text evidence="1">The sequence shown here is derived from an EMBL/GenBank/DDBJ whole genome shotgun (WGS) entry which is preliminary data.</text>
</comment>
<evidence type="ECO:0000313" key="2">
    <source>
        <dbReference type="Proteomes" id="UP000593577"/>
    </source>
</evidence>
<protein>
    <submittedName>
        <fullName evidence="1">Uncharacterized protein</fullName>
    </submittedName>
</protein>
<sequence length="57" mass="7301">MDRKYMSHVFLLDAPLFWRPVDKFYFIINLDHMMKREEIWWRNLDKCLNILQKKYSY</sequence>
<dbReference type="Proteomes" id="UP000593577">
    <property type="component" value="Unassembled WGS sequence"/>
</dbReference>
<dbReference type="AlphaFoldDB" id="A0A7J8YTM5"/>
<accession>A0A7J8YTM5</accession>
<keyword evidence="2" id="KW-1185">Reference proteome</keyword>